<reference evidence="12 13" key="1">
    <citation type="journal article" date="2011" name="Stand. Genomic Sci.">
        <title>Non-contiguous finished genome sequence of Bacteroides coprosuis type strain (PC139).</title>
        <authorList>
            <person name="Land M."/>
            <person name="Held B."/>
            <person name="Gronow S."/>
            <person name="Abt B."/>
            <person name="Lucas S."/>
            <person name="Del Rio T.G."/>
            <person name="Nolan M."/>
            <person name="Tice H."/>
            <person name="Cheng J.F."/>
            <person name="Pitluck S."/>
            <person name="Liolios K."/>
            <person name="Pagani I."/>
            <person name="Ivanova N."/>
            <person name="Mavromatis K."/>
            <person name="Mikhailova N."/>
            <person name="Pati A."/>
            <person name="Tapia R."/>
            <person name="Han C."/>
            <person name="Goodwin L."/>
            <person name="Chen A."/>
            <person name="Palaniappan K."/>
            <person name="Hauser L."/>
            <person name="Brambilla E.M."/>
            <person name="Rohde M."/>
            <person name="Goker M."/>
            <person name="Detter J.C."/>
            <person name="Woyke T."/>
            <person name="Bristow J."/>
            <person name="Eisen J.A."/>
            <person name="Markowitz V."/>
            <person name="Hugenholtz P."/>
            <person name="Kyrpides N.C."/>
            <person name="Klenk H.P."/>
            <person name="Lapidus A."/>
        </authorList>
    </citation>
    <scope>NUCLEOTIDE SEQUENCE [LARGE SCALE GENOMIC DNA]</scope>
    <source>
        <strain evidence="12 13">DSM 18011</strain>
    </source>
</reference>
<evidence type="ECO:0000256" key="5">
    <source>
        <dbReference type="ARBA" id="ARBA00022643"/>
    </source>
</evidence>
<dbReference type="GO" id="GO:0000166">
    <property type="term" value="F:nucleotide binding"/>
    <property type="evidence" value="ECO:0007669"/>
    <property type="project" value="UniProtKB-KW"/>
</dbReference>
<accession>F3ZRD4</accession>
<evidence type="ECO:0000256" key="3">
    <source>
        <dbReference type="ARBA" id="ARBA00022575"/>
    </source>
</evidence>
<comment type="catalytic activity">
    <reaction evidence="10">
        <text>3 propionate 3-nitronate + 3 O2 + H2O = 3 3-oxopropanoate + 2 nitrate + nitrite + H2O2 + 3 H(+)</text>
        <dbReference type="Rhea" id="RHEA:57332"/>
        <dbReference type="ChEBI" id="CHEBI:15377"/>
        <dbReference type="ChEBI" id="CHEBI:15378"/>
        <dbReference type="ChEBI" id="CHEBI:15379"/>
        <dbReference type="ChEBI" id="CHEBI:16240"/>
        <dbReference type="ChEBI" id="CHEBI:16301"/>
        <dbReference type="ChEBI" id="CHEBI:17632"/>
        <dbReference type="ChEBI" id="CHEBI:33190"/>
        <dbReference type="ChEBI" id="CHEBI:136067"/>
    </reaction>
</comment>
<evidence type="ECO:0000256" key="9">
    <source>
        <dbReference type="ARBA" id="ARBA00031155"/>
    </source>
</evidence>
<keyword evidence="8" id="KW-0503">Monooxygenase</keyword>
<dbReference type="PANTHER" id="PTHR42747">
    <property type="entry name" value="NITRONATE MONOOXYGENASE-RELATED"/>
    <property type="match status" value="1"/>
</dbReference>
<dbReference type="Proteomes" id="UP000018439">
    <property type="component" value="Chromosome"/>
</dbReference>
<evidence type="ECO:0000256" key="11">
    <source>
        <dbReference type="ARBA" id="ARBA00067136"/>
    </source>
</evidence>
<name>F3ZRD4_9BACE</name>
<evidence type="ECO:0000256" key="10">
    <source>
        <dbReference type="ARBA" id="ARBA00049401"/>
    </source>
</evidence>
<dbReference type="GO" id="GO:0051213">
    <property type="term" value="F:dioxygenase activity"/>
    <property type="evidence" value="ECO:0007669"/>
    <property type="project" value="UniProtKB-KW"/>
</dbReference>
<dbReference type="EMBL" id="CM001167">
    <property type="protein sequence ID" value="EGJ71942.1"/>
    <property type="molecule type" value="Genomic_DNA"/>
</dbReference>
<dbReference type="FunFam" id="3.20.20.70:FF:000154">
    <property type="entry name" value="Probable nitronate monooxygenase"/>
    <property type="match status" value="1"/>
</dbReference>
<dbReference type="AlphaFoldDB" id="F3ZRD4"/>
<dbReference type="PANTHER" id="PTHR42747:SF3">
    <property type="entry name" value="NITRONATE MONOOXYGENASE-RELATED"/>
    <property type="match status" value="1"/>
</dbReference>
<evidence type="ECO:0000313" key="13">
    <source>
        <dbReference type="Proteomes" id="UP000018439"/>
    </source>
</evidence>
<comment type="cofactor">
    <cofactor evidence="1">
        <name>FMN</name>
        <dbReference type="ChEBI" id="CHEBI:58210"/>
    </cofactor>
</comment>
<dbReference type="CDD" id="cd04730">
    <property type="entry name" value="NPD_like"/>
    <property type="match status" value="1"/>
</dbReference>
<evidence type="ECO:0000313" key="12">
    <source>
        <dbReference type="EMBL" id="EGJ71942.1"/>
    </source>
</evidence>
<dbReference type="STRING" id="679937.Bcop_1751"/>
<proteinExistence type="inferred from homology"/>
<evidence type="ECO:0000256" key="8">
    <source>
        <dbReference type="ARBA" id="ARBA00023033"/>
    </source>
</evidence>
<gene>
    <name evidence="12" type="ORF">Bcop_1751</name>
</gene>
<dbReference type="eggNOG" id="COG2070">
    <property type="taxonomic scope" value="Bacteria"/>
</dbReference>
<keyword evidence="5" id="KW-0288">FMN</keyword>
<keyword evidence="13" id="KW-1185">Reference proteome</keyword>
<comment type="similarity">
    <text evidence="2">Belongs to the nitronate monooxygenase family. NMO class I subfamily.</text>
</comment>
<dbReference type="InterPro" id="IPR013785">
    <property type="entry name" value="Aldolase_TIM"/>
</dbReference>
<protein>
    <recommendedName>
        <fullName evidence="11">Nitronate monooxygenase</fullName>
    </recommendedName>
    <alternativeName>
        <fullName evidence="9">Propionate 3-nitronate monooxygenase</fullName>
    </alternativeName>
</protein>
<evidence type="ECO:0000256" key="7">
    <source>
        <dbReference type="ARBA" id="ARBA00023002"/>
    </source>
</evidence>
<keyword evidence="4" id="KW-0285">Flavoprotein</keyword>
<keyword evidence="12" id="KW-0223">Dioxygenase</keyword>
<evidence type="ECO:0000256" key="6">
    <source>
        <dbReference type="ARBA" id="ARBA00022741"/>
    </source>
</evidence>
<keyword evidence="3" id="KW-0216">Detoxification</keyword>
<dbReference type="Gene3D" id="3.20.20.70">
    <property type="entry name" value="Aldolase class I"/>
    <property type="match status" value="1"/>
</dbReference>
<keyword evidence="7" id="KW-0560">Oxidoreductase</keyword>
<dbReference type="InterPro" id="IPR004136">
    <property type="entry name" value="NMO"/>
</dbReference>
<dbReference type="HOGENOM" id="CLU_038732_5_1_10"/>
<evidence type="ECO:0000256" key="4">
    <source>
        <dbReference type="ARBA" id="ARBA00022630"/>
    </source>
</evidence>
<sequence>MKHLNLQIPIIQAPMAGGITTPQLVSKVSNLGALGSYAAGYIKTPQMEEDIKEIQSLTHKPFMVNLFVPEKYIVDPDAVQIAIKALDPIYKKFELTPQLPSNNPEKDLKRFNQQIDKLIELRVPICSFVFGIPSKEVIQRLKDNDILTMATATSVEEALAIEKAGIDIVIAQGIEAGGHRGGFLEPMQQIPLTTLLPQVVKAVAIPVIAAGGIMTKPDIQKARELGAIAVQMGTAFLLTDESGAIEAYKESIIQEKQDNTVLTKAFSGKYARGIRNEFIALIDSQPENAILPYPTQNSLTKSIRKSARKNQNPQFISLWCGQNGYSGKRQSVKDLLDSLI</sequence>
<dbReference type="SUPFAM" id="SSF51412">
    <property type="entry name" value="Inosine monophosphate dehydrogenase (IMPDH)"/>
    <property type="match status" value="1"/>
</dbReference>
<dbReference type="GO" id="GO:0018580">
    <property type="term" value="F:nitronate monooxygenase activity"/>
    <property type="evidence" value="ECO:0007669"/>
    <property type="project" value="InterPro"/>
</dbReference>
<dbReference type="GO" id="GO:0009636">
    <property type="term" value="P:response to toxic substance"/>
    <property type="evidence" value="ECO:0007669"/>
    <property type="project" value="UniProtKB-KW"/>
</dbReference>
<organism evidence="12 13">
    <name type="scientific">Bacteroides coprosuis DSM 18011</name>
    <dbReference type="NCBI Taxonomy" id="679937"/>
    <lineage>
        <taxon>Bacteria</taxon>
        <taxon>Pseudomonadati</taxon>
        <taxon>Bacteroidota</taxon>
        <taxon>Bacteroidia</taxon>
        <taxon>Bacteroidales</taxon>
        <taxon>Bacteroidaceae</taxon>
        <taxon>Bacteroides</taxon>
    </lineage>
</organism>
<evidence type="ECO:0000256" key="1">
    <source>
        <dbReference type="ARBA" id="ARBA00001917"/>
    </source>
</evidence>
<dbReference type="OrthoDB" id="9778912at2"/>
<keyword evidence="6" id="KW-0547">Nucleotide-binding</keyword>
<dbReference type="Pfam" id="PF03060">
    <property type="entry name" value="NMO"/>
    <property type="match status" value="1"/>
</dbReference>
<evidence type="ECO:0000256" key="2">
    <source>
        <dbReference type="ARBA" id="ARBA00009881"/>
    </source>
</evidence>